<evidence type="ECO:0000313" key="2">
    <source>
        <dbReference type="Proteomes" id="UP000669060"/>
    </source>
</evidence>
<organism evidence="1 2">
    <name type="scientific">Pseudomonas schmalbachii</name>
    <dbReference type="NCBI Taxonomy" id="2816993"/>
    <lineage>
        <taxon>Bacteria</taxon>
        <taxon>Pseudomonadati</taxon>
        <taxon>Pseudomonadota</taxon>
        <taxon>Gammaproteobacteria</taxon>
        <taxon>Pseudomonadales</taxon>
        <taxon>Pseudomonadaceae</taxon>
        <taxon>Pseudomonas</taxon>
    </lineage>
</organism>
<sequence>MSREENSKAKALAGELEMKLDTAVVLAEITLDNAAMDSSQDGPYLDNRRAGSLMQAQIYLSQSIFDDFCKLMDLLEVPHE</sequence>
<reference evidence="1 2" key="1">
    <citation type="submission" date="2020-12" db="EMBL/GenBank/DDBJ databases">
        <title>Pseudomonas schmalbachii sp. nov. isolated from millipede gut.</title>
        <authorList>
            <person name="Shelomi M."/>
        </authorList>
    </citation>
    <scope>NUCLEOTIDE SEQUENCE [LARGE SCALE GENOMIC DNA]</scope>
    <source>
        <strain evidence="1 2">Milli4</strain>
    </source>
</reference>
<gene>
    <name evidence="1" type="ORF">JFY56_02465</name>
</gene>
<name>A0ABS3TKC5_9PSED</name>
<dbReference type="EMBL" id="JAELYA010000001">
    <property type="protein sequence ID" value="MBO3274087.1"/>
    <property type="molecule type" value="Genomic_DNA"/>
</dbReference>
<comment type="caution">
    <text evidence="1">The sequence shown here is derived from an EMBL/GenBank/DDBJ whole genome shotgun (WGS) entry which is preliminary data.</text>
</comment>
<protein>
    <submittedName>
        <fullName evidence="1">Uncharacterized protein</fullName>
    </submittedName>
</protein>
<accession>A0ABS3TKC5</accession>
<dbReference type="RefSeq" id="WP_208311889.1">
    <property type="nucleotide sequence ID" value="NZ_JAELYA010000001.1"/>
</dbReference>
<evidence type="ECO:0000313" key="1">
    <source>
        <dbReference type="EMBL" id="MBO3274087.1"/>
    </source>
</evidence>
<keyword evidence="2" id="KW-1185">Reference proteome</keyword>
<dbReference type="Proteomes" id="UP000669060">
    <property type="component" value="Unassembled WGS sequence"/>
</dbReference>
<proteinExistence type="predicted"/>